<dbReference type="UniPathway" id="UPA00344"/>
<keyword evidence="4" id="KW-0460">Magnesium</keyword>
<evidence type="ECO:0000256" key="3">
    <source>
        <dbReference type="ARBA" id="ARBA00047317"/>
    </source>
</evidence>
<comment type="pathway">
    <text evidence="4">Cofactor biosynthesis; molybdopterin biosynthesis.</text>
</comment>
<dbReference type="RefSeq" id="WP_109612757.1">
    <property type="nucleotide sequence ID" value="NZ_QGGG01000006.1"/>
</dbReference>
<dbReference type="GO" id="GO:0006777">
    <property type="term" value="P:Mo-molybdopterin cofactor biosynthetic process"/>
    <property type="evidence" value="ECO:0007669"/>
    <property type="project" value="UniProtKB-UniRule"/>
</dbReference>
<dbReference type="STRING" id="1192868.GCA_000304395_03201"/>
<dbReference type="SUPFAM" id="SSF63867">
    <property type="entry name" value="MoeA C-terminal domain-like"/>
    <property type="match status" value="1"/>
</dbReference>
<feature type="domain" description="MoaB/Mog" evidence="5">
    <location>
        <begin position="171"/>
        <end position="296"/>
    </location>
</feature>
<dbReference type="AlphaFoldDB" id="A0A316C7U8"/>
<keyword evidence="7" id="KW-1185">Reference proteome</keyword>
<organism evidence="6 7">
    <name type="scientific">Pseudaminobacter salicylatoxidans</name>
    <dbReference type="NCBI Taxonomy" id="93369"/>
    <lineage>
        <taxon>Bacteria</taxon>
        <taxon>Pseudomonadati</taxon>
        <taxon>Pseudomonadota</taxon>
        <taxon>Alphaproteobacteria</taxon>
        <taxon>Hyphomicrobiales</taxon>
        <taxon>Phyllobacteriaceae</taxon>
        <taxon>Pseudaminobacter</taxon>
    </lineage>
</organism>
<dbReference type="Gene3D" id="2.40.340.10">
    <property type="entry name" value="MoeA, C-terminal, domain IV"/>
    <property type="match status" value="1"/>
</dbReference>
<dbReference type="GO" id="GO:0061599">
    <property type="term" value="F:molybdopterin molybdotransferase activity"/>
    <property type="evidence" value="ECO:0007669"/>
    <property type="project" value="UniProtKB-UniRule"/>
</dbReference>
<evidence type="ECO:0000313" key="6">
    <source>
        <dbReference type="EMBL" id="PWJ84147.1"/>
    </source>
</evidence>
<dbReference type="Pfam" id="PF00994">
    <property type="entry name" value="MoCF_biosynth"/>
    <property type="match status" value="1"/>
</dbReference>
<dbReference type="PANTHER" id="PTHR10192:SF5">
    <property type="entry name" value="GEPHYRIN"/>
    <property type="match status" value="1"/>
</dbReference>
<keyword evidence="4" id="KW-0500">Molybdenum</keyword>
<dbReference type="GO" id="GO:0046872">
    <property type="term" value="F:metal ion binding"/>
    <property type="evidence" value="ECO:0007669"/>
    <property type="project" value="UniProtKB-UniRule"/>
</dbReference>
<comment type="similarity">
    <text evidence="2 4">Belongs to the MoeA family.</text>
</comment>
<protein>
    <recommendedName>
        <fullName evidence="4">Molybdopterin molybdenumtransferase</fullName>
        <ecNumber evidence="4">2.10.1.1</ecNumber>
    </recommendedName>
</protein>
<dbReference type="Gene3D" id="2.170.190.11">
    <property type="entry name" value="Molybdopterin biosynthesis moea protein, domain 3"/>
    <property type="match status" value="1"/>
</dbReference>
<dbReference type="InterPro" id="IPR036135">
    <property type="entry name" value="MoeA_linker/N_sf"/>
</dbReference>
<keyword evidence="4" id="KW-0479">Metal-binding</keyword>
<accession>A0A316C7U8</accession>
<dbReference type="Proteomes" id="UP000245396">
    <property type="component" value="Unassembled WGS sequence"/>
</dbReference>
<dbReference type="Gene3D" id="3.40.980.10">
    <property type="entry name" value="MoaB/Mog-like domain"/>
    <property type="match status" value="1"/>
</dbReference>
<evidence type="ECO:0000256" key="2">
    <source>
        <dbReference type="ARBA" id="ARBA00010763"/>
    </source>
</evidence>
<dbReference type="InterPro" id="IPR038987">
    <property type="entry name" value="MoeA-like"/>
</dbReference>
<dbReference type="PANTHER" id="PTHR10192">
    <property type="entry name" value="MOLYBDOPTERIN BIOSYNTHESIS PROTEIN"/>
    <property type="match status" value="1"/>
</dbReference>
<keyword evidence="4" id="KW-0808">Transferase</keyword>
<dbReference type="EMBL" id="QGGG01000006">
    <property type="protein sequence ID" value="PWJ84147.1"/>
    <property type="molecule type" value="Genomic_DNA"/>
</dbReference>
<name>A0A316C7U8_PSESE</name>
<dbReference type="SUPFAM" id="SSF63882">
    <property type="entry name" value="MoeA N-terminal region -like"/>
    <property type="match status" value="1"/>
</dbReference>
<comment type="function">
    <text evidence="1 4">Catalyzes the insertion of molybdate into adenylated molybdopterin with the concomitant release of AMP.</text>
</comment>
<dbReference type="Pfam" id="PF03453">
    <property type="entry name" value="MoeA_N"/>
    <property type="match status" value="1"/>
</dbReference>
<keyword evidence="4" id="KW-0501">Molybdenum cofactor biosynthesis</keyword>
<sequence>MMFARPNGFALTGVEAALALLLDGLEPVAPVEVPLIEVAGCVAAGQPPLAQALPTADEAVIDGWAFAAADLAGASAYSPFVPVSPPSWVEVGQPMPVGCDCVLEPGLVEEIGPLVQVLAEAVPGQGVRRAGTDLPAGHPPVAAGRPVSPADLLPARRAGVIRLQVRRPSLRIIDIAASDGASSASETVAELARAAGASIPAGIETTGRAVADIVAALDAGSADLVVLVGGTGAGRSDEVAAALAAHGALGAHGIAMAPGRTTAIGRLRGIPAIALPGAPDQALAGFLVLVLPVIDRLTARCPRQAETLPLARKIASSIGVTELVLLRRGDRSWMPLAAGTLPLQCVAAADAWLTVGANSEGFAAGAEVSAFALRNG</sequence>
<reference evidence="6 7" key="1">
    <citation type="submission" date="2018-05" db="EMBL/GenBank/DDBJ databases">
        <title>Genomic Encyclopedia of Type Strains, Phase IV (KMG-IV): sequencing the most valuable type-strain genomes for metagenomic binning, comparative biology and taxonomic classification.</title>
        <authorList>
            <person name="Goeker M."/>
        </authorList>
    </citation>
    <scope>NUCLEOTIDE SEQUENCE [LARGE SCALE GENOMIC DNA]</scope>
    <source>
        <strain evidence="6 7">DSM 6986</strain>
    </source>
</reference>
<comment type="caution">
    <text evidence="6">The sequence shown here is derived from an EMBL/GenBank/DDBJ whole genome shotgun (WGS) entry which is preliminary data.</text>
</comment>
<evidence type="ECO:0000256" key="1">
    <source>
        <dbReference type="ARBA" id="ARBA00002901"/>
    </source>
</evidence>
<comment type="catalytic activity">
    <reaction evidence="3">
        <text>adenylyl-molybdopterin + molybdate = Mo-molybdopterin + AMP + H(+)</text>
        <dbReference type="Rhea" id="RHEA:35047"/>
        <dbReference type="ChEBI" id="CHEBI:15378"/>
        <dbReference type="ChEBI" id="CHEBI:36264"/>
        <dbReference type="ChEBI" id="CHEBI:62727"/>
        <dbReference type="ChEBI" id="CHEBI:71302"/>
        <dbReference type="ChEBI" id="CHEBI:456215"/>
        <dbReference type="EC" id="2.10.1.1"/>
    </reaction>
</comment>
<evidence type="ECO:0000256" key="4">
    <source>
        <dbReference type="RuleBase" id="RU365090"/>
    </source>
</evidence>
<dbReference type="SMART" id="SM00852">
    <property type="entry name" value="MoCF_biosynth"/>
    <property type="match status" value="1"/>
</dbReference>
<proteinExistence type="inferred from homology"/>
<evidence type="ECO:0000313" key="7">
    <source>
        <dbReference type="Proteomes" id="UP000245396"/>
    </source>
</evidence>
<dbReference type="GO" id="GO:0005829">
    <property type="term" value="C:cytosol"/>
    <property type="evidence" value="ECO:0007669"/>
    <property type="project" value="TreeGrafter"/>
</dbReference>
<gene>
    <name evidence="6" type="ORF">C7441_10661</name>
</gene>
<dbReference type="InterPro" id="IPR005110">
    <property type="entry name" value="MoeA_linker/N"/>
</dbReference>
<dbReference type="InterPro" id="IPR036425">
    <property type="entry name" value="MoaB/Mog-like_dom_sf"/>
</dbReference>
<comment type="cofactor">
    <cofactor evidence="4">
        <name>Mg(2+)</name>
        <dbReference type="ChEBI" id="CHEBI:18420"/>
    </cofactor>
</comment>
<dbReference type="InterPro" id="IPR036688">
    <property type="entry name" value="MoeA_C_domain_IV_sf"/>
</dbReference>
<dbReference type="EC" id="2.10.1.1" evidence="4"/>
<dbReference type="InterPro" id="IPR001453">
    <property type="entry name" value="MoaB/Mog_dom"/>
</dbReference>
<dbReference type="SUPFAM" id="SSF53218">
    <property type="entry name" value="Molybdenum cofactor biosynthesis proteins"/>
    <property type="match status" value="1"/>
</dbReference>
<evidence type="ECO:0000259" key="5">
    <source>
        <dbReference type="SMART" id="SM00852"/>
    </source>
</evidence>
<dbReference type="Gene3D" id="3.90.105.10">
    <property type="entry name" value="Molybdopterin biosynthesis moea protein, domain 2"/>
    <property type="match status" value="1"/>
</dbReference>
<dbReference type="OrthoDB" id="8435302at2"/>